<evidence type="ECO:0000256" key="9">
    <source>
        <dbReference type="SAM" id="Phobius"/>
    </source>
</evidence>
<evidence type="ECO:0000256" key="5">
    <source>
        <dbReference type="ARBA" id="ARBA00022989"/>
    </source>
</evidence>
<accession>K5XGH4</accession>
<reference evidence="12" key="1">
    <citation type="journal article" date="2012" name="Proc. Natl. Acad. Sci. U.S.A.">
        <title>Genome sequence of the button mushroom Agaricus bisporus reveals mechanisms governing adaptation to a humic-rich ecological niche.</title>
        <authorList>
            <person name="Morin E."/>
            <person name="Kohler A."/>
            <person name="Baker A.R."/>
            <person name="Foulongne-Oriol M."/>
            <person name="Lombard V."/>
            <person name="Nagy L.G."/>
            <person name="Ohm R.A."/>
            <person name="Patyshakuliyeva A."/>
            <person name="Brun A."/>
            <person name="Aerts A.L."/>
            <person name="Bailey A.M."/>
            <person name="Billette C."/>
            <person name="Coutinho P.M."/>
            <person name="Deakin G."/>
            <person name="Doddapaneni H."/>
            <person name="Floudas D."/>
            <person name="Grimwood J."/>
            <person name="Hilden K."/>
            <person name="Kuees U."/>
            <person name="LaButti K.M."/>
            <person name="Lapidus A."/>
            <person name="Lindquist E.A."/>
            <person name="Lucas S.M."/>
            <person name="Murat C."/>
            <person name="Riley R.W."/>
            <person name="Salamov A.A."/>
            <person name="Schmutz J."/>
            <person name="Subramanian V."/>
            <person name="Woesten H.A.B."/>
            <person name="Xu J."/>
            <person name="Eastwood D.C."/>
            <person name="Foster G.D."/>
            <person name="Sonnenberg A.S."/>
            <person name="Cullen D."/>
            <person name="de Vries R.P."/>
            <person name="Lundell T."/>
            <person name="Hibbett D.S."/>
            <person name="Henrissat B."/>
            <person name="Burton K.S."/>
            <person name="Kerrigan R.W."/>
            <person name="Challen M.P."/>
            <person name="Grigoriev I.V."/>
            <person name="Martin F."/>
        </authorList>
    </citation>
    <scope>NUCLEOTIDE SEQUENCE [LARGE SCALE GENOMIC DNA]</scope>
    <source>
        <strain evidence="12">JB137-S8 / ATCC MYA-4627 / FGSC 10392</strain>
    </source>
</reference>
<keyword evidence="5 9" id="KW-1133">Transmembrane helix</keyword>
<feature type="non-terminal residue" evidence="11">
    <location>
        <position position="150"/>
    </location>
</feature>
<dbReference type="AlphaFoldDB" id="K5XGH4"/>
<dbReference type="EMBL" id="JH972609">
    <property type="protein sequence ID" value="EKM73500.1"/>
    <property type="molecule type" value="Genomic_DNA"/>
</dbReference>
<dbReference type="Proteomes" id="UP000008493">
    <property type="component" value="Unassembled WGS sequence"/>
</dbReference>
<feature type="transmembrane region" description="Helical" evidence="9">
    <location>
        <begin position="114"/>
        <end position="131"/>
    </location>
</feature>
<evidence type="ECO:0000256" key="6">
    <source>
        <dbReference type="ARBA" id="ARBA00023136"/>
    </source>
</evidence>
<dbReference type="InterPro" id="IPR001750">
    <property type="entry name" value="ND/Mrp_TM"/>
</dbReference>
<dbReference type="HOGENOM" id="CLU_1614823_0_0_1"/>
<keyword evidence="12" id="KW-1185">Reference proteome</keyword>
<protein>
    <recommendedName>
        <fullName evidence="3">NADH-ubiquinone oxidoreductase chain 2</fullName>
    </recommendedName>
    <alternativeName>
        <fullName evidence="7">NADH dehydrogenase subunit 2</fullName>
    </alternativeName>
</protein>
<evidence type="ECO:0000313" key="12">
    <source>
        <dbReference type="Proteomes" id="UP000008493"/>
    </source>
</evidence>
<dbReference type="OMA" id="GATMITN"/>
<proteinExistence type="inferred from homology"/>
<dbReference type="KEGG" id="abp:AGABI1DRAFT49798"/>
<dbReference type="OrthoDB" id="3059681at2759"/>
<evidence type="ECO:0000256" key="1">
    <source>
        <dbReference type="ARBA" id="ARBA00004141"/>
    </source>
</evidence>
<keyword evidence="4 9" id="KW-0812">Transmembrane</keyword>
<dbReference type="GO" id="GO:0016020">
    <property type="term" value="C:membrane"/>
    <property type="evidence" value="ECO:0007669"/>
    <property type="project" value="UniProtKB-SubCell"/>
</dbReference>
<gene>
    <name evidence="11" type="ORF">AGABI1DRAFT_49798</name>
</gene>
<dbReference type="RefSeq" id="XP_007335861.1">
    <property type="nucleotide sequence ID" value="XM_007335799.1"/>
</dbReference>
<dbReference type="PANTHER" id="PTHR22773">
    <property type="entry name" value="NADH DEHYDROGENASE"/>
    <property type="match status" value="1"/>
</dbReference>
<evidence type="ECO:0000256" key="8">
    <source>
        <dbReference type="ARBA" id="ARBA00049551"/>
    </source>
</evidence>
<dbReference type="eggNOG" id="KOG4668">
    <property type="taxonomic scope" value="Eukaryota"/>
</dbReference>
<feature type="transmembrane region" description="Helical" evidence="9">
    <location>
        <begin position="62"/>
        <end position="82"/>
    </location>
</feature>
<organism evidence="11 12">
    <name type="scientific">Agaricus bisporus var. burnettii (strain JB137-S8 / ATCC MYA-4627 / FGSC 10392)</name>
    <name type="common">White button mushroom</name>
    <dbReference type="NCBI Taxonomy" id="597362"/>
    <lineage>
        <taxon>Eukaryota</taxon>
        <taxon>Fungi</taxon>
        <taxon>Dikarya</taxon>
        <taxon>Basidiomycota</taxon>
        <taxon>Agaricomycotina</taxon>
        <taxon>Agaricomycetes</taxon>
        <taxon>Agaricomycetidae</taxon>
        <taxon>Agaricales</taxon>
        <taxon>Agaricineae</taxon>
        <taxon>Agaricaceae</taxon>
        <taxon>Agaricus</taxon>
    </lineage>
</organism>
<evidence type="ECO:0000256" key="4">
    <source>
        <dbReference type="ARBA" id="ARBA00022692"/>
    </source>
</evidence>
<evidence type="ECO:0000259" key="10">
    <source>
        <dbReference type="Pfam" id="PF00361"/>
    </source>
</evidence>
<evidence type="ECO:0000256" key="7">
    <source>
        <dbReference type="ARBA" id="ARBA00031028"/>
    </source>
</evidence>
<evidence type="ECO:0000313" key="11">
    <source>
        <dbReference type="EMBL" id="EKM73500.1"/>
    </source>
</evidence>
<keyword evidence="6 9" id="KW-0472">Membrane</keyword>
<comment type="catalytic activity">
    <reaction evidence="8">
        <text>a ubiquinone + NADH + 5 H(+)(in) = a ubiquinol + NAD(+) + 4 H(+)(out)</text>
        <dbReference type="Rhea" id="RHEA:29091"/>
        <dbReference type="Rhea" id="RHEA-COMP:9565"/>
        <dbReference type="Rhea" id="RHEA-COMP:9566"/>
        <dbReference type="ChEBI" id="CHEBI:15378"/>
        <dbReference type="ChEBI" id="CHEBI:16389"/>
        <dbReference type="ChEBI" id="CHEBI:17976"/>
        <dbReference type="ChEBI" id="CHEBI:57540"/>
        <dbReference type="ChEBI" id="CHEBI:57945"/>
        <dbReference type="EC" id="7.1.1.2"/>
    </reaction>
</comment>
<dbReference type="GeneID" id="18829891"/>
<dbReference type="STRING" id="597362.K5XGH4"/>
<comment type="similarity">
    <text evidence="2">Belongs to the complex I subunit 2 family.</text>
</comment>
<evidence type="ECO:0000256" key="3">
    <source>
        <dbReference type="ARBA" id="ARBA00021008"/>
    </source>
</evidence>
<feature type="domain" description="NADH:quinone oxidoreductase/Mrp antiporter transmembrane" evidence="10">
    <location>
        <begin position="10"/>
        <end position="77"/>
    </location>
</feature>
<dbReference type="GO" id="GO:0008137">
    <property type="term" value="F:NADH dehydrogenase (ubiquinone) activity"/>
    <property type="evidence" value="ECO:0007669"/>
    <property type="project" value="UniProtKB-EC"/>
</dbReference>
<dbReference type="InParanoid" id="K5XGH4"/>
<name>K5XGH4_AGABU</name>
<sequence>SIEGKNSEIRDIRYIAELKGKFFTNPLLSLSLAICLFSMAGIPPLIGFFSKQFVLYSAIQNGYYFISIIAILVSVISASYYLKIVVQLFLNTNHKTSSSINNNNFITNKYLSNVHSYLISVLTLSILLFILKPSLILNSTQLLSLSLFNW</sequence>
<feature type="transmembrane region" description="Helical" evidence="9">
    <location>
        <begin position="27"/>
        <end position="50"/>
    </location>
</feature>
<dbReference type="Pfam" id="PF00361">
    <property type="entry name" value="Proton_antipo_M"/>
    <property type="match status" value="1"/>
</dbReference>
<evidence type="ECO:0000256" key="2">
    <source>
        <dbReference type="ARBA" id="ARBA00007012"/>
    </source>
</evidence>
<comment type="subcellular location">
    <subcellularLocation>
        <location evidence="1">Membrane</location>
        <topology evidence="1">Multi-pass membrane protein</topology>
    </subcellularLocation>
</comment>